<reference evidence="1 2" key="1">
    <citation type="submission" date="2024-06" db="EMBL/GenBank/DDBJ databases">
        <title>The Natural Products Discovery Center: Release of the First 8490 Sequenced Strains for Exploring Actinobacteria Biosynthetic Diversity.</title>
        <authorList>
            <person name="Kalkreuter E."/>
            <person name="Kautsar S.A."/>
            <person name="Yang D."/>
            <person name="Bader C.D."/>
            <person name="Teijaro C.N."/>
            <person name="Fluegel L."/>
            <person name="Davis C.M."/>
            <person name="Simpson J.R."/>
            <person name="Lauterbach L."/>
            <person name="Steele A.D."/>
            <person name="Gui C."/>
            <person name="Meng S."/>
            <person name="Li G."/>
            <person name="Viehrig K."/>
            <person name="Ye F."/>
            <person name="Su P."/>
            <person name="Kiefer A.F."/>
            <person name="Nichols A."/>
            <person name="Cepeda A.J."/>
            <person name="Yan W."/>
            <person name="Fan B."/>
            <person name="Jiang Y."/>
            <person name="Adhikari A."/>
            <person name="Zheng C.-J."/>
            <person name="Schuster L."/>
            <person name="Cowan T.M."/>
            <person name="Smanski M.J."/>
            <person name="Chevrette M.G."/>
            <person name="De Carvalho L.P.S."/>
            <person name="Shen B."/>
        </authorList>
    </citation>
    <scope>NUCLEOTIDE SEQUENCE [LARGE SCALE GENOMIC DNA]</scope>
    <source>
        <strain evidence="1 2">NPDC006434</strain>
    </source>
</reference>
<proteinExistence type="predicted"/>
<dbReference type="EMBL" id="JBEXPZ010000010">
    <property type="protein sequence ID" value="MET9844864.1"/>
    <property type="molecule type" value="Genomic_DNA"/>
</dbReference>
<organism evidence="1 2">
    <name type="scientific">Streptomyces ossamyceticus</name>
    <dbReference type="NCBI Taxonomy" id="249581"/>
    <lineage>
        <taxon>Bacteria</taxon>
        <taxon>Bacillati</taxon>
        <taxon>Actinomycetota</taxon>
        <taxon>Actinomycetes</taxon>
        <taxon>Kitasatosporales</taxon>
        <taxon>Streptomycetaceae</taxon>
        <taxon>Streptomyces</taxon>
    </lineage>
</organism>
<evidence type="ECO:0000313" key="2">
    <source>
        <dbReference type="Proteomes" id="UP001550210"/>
    </source>
</evidence>
<gene>
    <name evidence="1" type="ORF">ABZZ21_09820</name>
</gene>
<accession>A0ABV2UWP0</accession>
<protein>
    <submittedName>
        <fullName evidence="1">Uncharacterized protein</fullName>
    </submittedName>
</protein>
<comment type="caution">
    <text evidence="1">The sequence shown here is derived from an EMBL/GenBank/DDBJ whole genome shotgun (WGS) entry which is preliminary data.</text>
</comment>
<evidence type="ECO:0000313" key="1">
    <source>
        <dbReference type="EMBL" id="MET9844864.1"/>
    </source>
</evidence>
<dbReference type="RefSeq" id="WP_355395146.1">
    <property type="nucleotide sequence ID" value="NZ_JBEGHN010000005.1"/>
</dbReference>
<dbReference type="Proteomes" id="UP001550210">
    <property type="component" value="Unassembled WGS sequence"/>
</dbReference>
<sequence length="51" mass="5088">MRLSLSGPIAAANEAASAVTGRKLVLSFCEWGTGLPVFQGAQPIGGGVTSI</sequence>
<keyword evidence="2" id="KW-1185">Reference proteome</keyword>
<name>A0ABV2UWP0_9ACTN</name>